<dbReference type="EMBL" id="AQPN01000047">
    <property type="protein sequence ID" value="EOR95555.1"/>
    <property type="molecule type" value="Genomic_DNA"/>
</dbReference>
<evidence type="ECO:0000313" key="2">
    <source>
        <dbReference type="Proteomes" id="UP000014174"/>
    </source>
</evidence>
<dbReference type="Proteomes" id="UP000014174">
    <property type="component" value="Unassembled WGS sequence"/>
</dbReference>
<accession>R9GVK2</accession>
<dbReference type="OrthoDB" id="9867142at2"/>
<proteinExistence type="predicted"/>
<name>R9GVK2_9SPHI</name>
<dbReference type="AlphaFoldDB" id="R9GVK2"/>
<comment type="caution">
    <text evidence="1">The sequence shown here is derived from an EMBL/GenBank/DDBJ whole genome shotgun (WGS) entry which is preliminary data.</text>
</comment>
<sequence>MITNFDEPFHVNARVGGELLRLFITPVYNKINTEASFEVLFDGKKLGNLKRHNIINWEWEESDLDQSIADEIGLKIDTHFN</sequence>
<evidence type="ECO:0000313" key="1">
    <source>
        <dbReference type="EMBL" id="EOR95555.1"/>
    </source>
</evidence>
<protein>
    <submittedName>
        <fullName evidence="1">Uncharacterized protein</fullName>
    </submittedName>
</protein>
<organism evidence="1 2">
    <name type="scientific">Arcticibacter svalbardensis MN12-7</name>
    <dbReference type="NCBI Taxonomy" id="1150600"/>
    <lineage>
        <taxon>Bacteria</taxon>
        <taxon>Pseudomonadati</taxon>
        <taxon>Bacteroidota</taxon>
        <taxon>Sphingobacteriia</taxon>
        <taxon>Sphingobacteriales</taxon>
        <taxon>Sphingobacteriaceae</taxon>
        <taxon>Arcticibacter</taxon>
    </lineage>
</organism>
<reference evidence="1 2" key="1">
    <citation type="journal article" date="2013" name="Genome Announc.">
        <title>Draft Genome Sequence of Arcticibacter svalbardensis Strain MN12-7T, a Member of the Family Sphingobacteriaceae Isolated from an Arctic Soil Sample.</title>
        <authorList>
            <person name="Shivaji S."/>
            <person name="Ara S."/>
            <person name="Prasad S."/>
            <person name="Manasa B.P."/>
            <person name="Begum Z."/>
            <person name="Singh A."/>
            <person name="Kumar Pinnaka A."/>
        </authorList>
    </citation>
    <scope>NUCLEOTIDE SEQUENCE [LARGE SCALE GENOMIC DNA]</scope>
    <source>
        <strain evidence="1 2">MN12-7</strain>
    </source>
</reference>
<dbReference type="STRING" id="1150600.ADIARSV_1238"/>
<gene>
    <name evidence="1" type="ORF">ADIARSV_1238</name>
</gene>
<keyword evidence="2" id="KW-1185">Reference proteome</keyword>
<dbReference type="RefSeq" id="WP_016194479.1">
    <property type="nucleotide sequence ID" value="NZ_AQPN01000047.1"/>
</dbReference>